<dbReference type="Proteomes" id="UP000274131">
    <property type="component" value="Unassembled WGS sequence"/>
</dbReference>
<evidence type="ECO:0000256" key="1">
    <source>
        <dbReference type="ARBA" id="ARBA00004889"/>
    </source>
</evidence>
<evidence type="ECO:0000259" key="6">
    <source>
        <dbReference type="Pfam" id="PF00156"/>
    </source>
</evidence>
<dbReference type="SUPFAM" id="SSF53271">
    <property type="entry name" value="PRTase-like"/>
    <property type="match status" value="1"/>
</dbReference>
<evidence type="ECO:0000313" key="7">
    <source>
        <dbReference type="EMBL" id="VDD91017.1"/>
    </source>
</evidence>
<dbReference type="GO" id="GO:0004588">
    <property type="term" value="F:orotate phosphoribosyltransferase activity"/>
    <property type="evidence" value="ECO:0007669"/>
    <property type="project" value="UniProtKB-EC"/>
</dbReference>
<dbReference type="Pfam" id="PF00156">
    <property type="entry name" value="Pribosyltran"/>
    <property type="match status" value="1"/>
</dbReference>
<proteinExistence type="inferred from homology"/>
<name>A0A0N4V796_ENTVE</name>
<comment type="pathway">
    <text evidence="1">Pyrimidine metabolism; UMP biosynthesis via de novo pathway; UMP from orotate: step 1/2.</text>
</comment>
<keyword evidence="8" id="KW-1185">Reference proteome</keyword>
<dbReference type="NCBIfam" id="TIGR00336">
    <property type="entry name" value="pyrE"/>
    <property type="match status" value="1"/>
</dbReference>
<sequence length="222" mass="25051">MASTALVLSQKLEFDPFSNAPYFVDKSSLLERYHQLEIFKNGSVTLKNGLQTPVYFDFRDLISSLDAMVLTATAMATRIVEEKLCADFIVGVPYGGTLLSAFVGERVNLPFLLRRKEMKNYGTKKLIEGKFKQGQKAVIIEDVVATGTSVLETVEDLRKCGVVCEDVICILDLEQNGAENLKKHSVTLHRLLTINDFLNYLVEVNHVSIREKMEILDKMKRE</sequence>
<organism evidence="9">
    <name type="scientific">Enterobius vermicularis</name>
    <name type="common">Human pinworm</name>
    <dbReference type="NCBI Taxonomy" id="51028"/>
    <lineage>
        <taxon>Eukaryota</taxon>
        <taxon>Metazoa</taxon>
        <taxon>Ecdysozoa</taxon>
        <taxon>Nematoda</taxon>
        <taxon>Chromadorea</taxon>
        <taxon>Rhabditida</taxon>
        <taxon>Spirurina</taxon>
        <taxon>Oxyuridomorpha</taxon>
        <taxon>Oxyuroidea</taxon>
        <taxon>Oxyuridae</taxon>
        <taxon>Enterobius</taxon>
    </lineage>
</organism>
<evidence type="ECO:0000256" key="4">
    <source>
        <dbReference type="ARBA" id="ARBA00022679"/>
    </source>
</evidence>
<dbReference type="WBParaSite" id="EVEC_0000615701-mRNA-1">
    <property type="protein sequence ID" value="EVEC_0000615701-mRNA-1"/>
    <property type="gene ID" value="EVEC_0000615701"/>
</dbReference>
<dbReference type="InterPro" id="IPR000836">
    <property type="entry name" value="PRTase_dom"/>
</dbReference>
<dbReference type="EMBL" id="UXUI01008263">
    <property type="protein sequence ID" value="VDD91017.1"/>
    <property type="molecule type" value="Genomic_DNA"/>
</dbReference>
<evidence type="ECO:0000256" key="2">
    <source>
        <dbReference type="ARBA" id="ARBA00011971"/>
    </source>
</evidence>
<dbReference type="AlphaFoldDB" id="A0A0N4V796"/>
<dbReference type="CDD" id="cd06223">
    <property type="entry name" value="PRTases_typeI"/>
    <property type="match status" value="1"/>
</dbReference>
<reference evidence="9" key="1">
    <citation type="submission" date="2017-02" db="UniProtKB">
        <authorList>
            <consortium name="WormBaseParasite"/>
        </authorList>
    </citation>
    <scope>IDENTIFICATION</scope>
</reference>
<reference evidence="7 8" key="2">
    <citation type="submission" date="2018-10" db="EMBL/GenBank/DDBJ databases">
        <authorList>
            <consortium name="Pathogen Informatics"/>
        </authorList>
    </citation>
    <scope>NUCLEOTIDE SEQUENCE [LARGE SCALE GENOMIC DNA]</scope>
</reference>
<feature type="domain" description="Phosphoribosyltransferase" evidence="6">
    <location>
        <begin position="67"/>
        <end position="172"/>
    </location>
</feature>
<keyword evidence="3" id="KW-0328">Glycosyltransferase</keyword>
<dbReference type="GO" id="GO:0044205">
    <property type="term" value="P:'de novo' UMP biosynthetic process"/>
    <property type="evidence" value="ECO:0007669"/>
    <property type="project" value="UniProtKB-UniPathway"/>
</dbReference>
<evidence type="ECO:0000256" key="3">
    <source>
        <dbReference type="ARBA" id="ARBA00022676"/>
    </source>
</evidence>
<dbReference type="InterPro" id="IPR029057">
    <property type="entry name" value="PRTase-like"/>
</dbReference>
<dbReference type="Gene3D" id="3.40.50.2020">
    <property type="match status" value="1"/>
</dbReference>
<dbReference type="InterPro" id="IPR004467">
    <property type="entry name" value="Or_phspho_trans_dom"/>
</dbReference>
<protein>
    <recommendedName>
        <fullName evidence="2">orotate phosphoribosyltransferase</fullName>
        <ecNumber evidence="2">2.4.2.10</ecNumber>
    </recommendedName>
</protein>
<keyword evidence="5" id="KW-0665">Pyrimidine biosynthesis</keyword>
<dbReference type="GO" id="GO:0004590">
    <property type="term" value="F:orotidine-5'-phosphate decarboxylase activity"/>
    <property type="evidence" value="ECO:0007669"/>
    <property type="project" value="TreeGrafter"/>
</dbReference>
<dbReference type="InterPro" id="IPR023031">
    <property type="entry name" value="OPRT"/>
</dbReference>
<dbReference type="EC" id="2.4.2.10" evidence="2"/>
<keyword evidence="4" id="KW-0808">Transferase</keyword>
<evidence type="ECO:0000313" key="9">
    <source>
        <dbReference type="WBParaSite" id="EVEC_0000615701-mRNA-1"/>
    </source>
</evidence>
<evidence type="ECO:0000256" key="5">
    <source>
        <dbReference type="ARBA" id="ARBA00022975"/>
    </source>
</evidence>
<dbReference type="PANTHER" id="PTHR19278">
    <property type="entry name" value="OROTATE PHOSPHORIBOSYLTRANSFERASE"/>
    <property type="match status" value="1"/>
</dbReference>
<accession>A0A0N4V796</accession>
<dbReference type="GO" id="GO:0019856">
    <property type="term" value="P:pyrimidine nucleobase biosynthetic process"/>
    <property type="evidence" value="ECO:0007669"/>
    <property type="project" value="TreeGrafter"/>
</dbReference>
<dbReference type="OrthoDB" id="10263753at2759"/>
<gene>
    <name evidence="7" type="ORF">EVEC_LOCUS5768</name>
</gene>
<dbReference type="PANTHER" id="PTHR19278:SF9">
    <property type="entry name" value="URIDINE 5'-MONOPHOSPHATE SYNTHASE"/>
    <property type="match status" value="1"/>
</dbReference>
<evidence type="ECO:0000313" key="8">
    <source>
        <dbReference type="Proteomes" id="UP000274131"/>
    </source>
</evidence>
<dbReference type="STRING" id="51028.A0A0N4V796"/>
<dbReference type="HAMAP" id="MF_01208">
    <property type="entry name" value="PyrE"/>
    <property type="match status" value="1"/>
</dbReference>
<dbReference type="UniPathway" id="UPA00070">
    <property type="reaction ID" value="UER00119"/>
</dbReference>